<name>A0A6F8Y3W6_9ACTN</name>
<comment type="subcellular location">
    <subcellularLocation>
        <location evidence="1 6">Membrane</location>
        <topology evidence="1 6">Multi-pass membrane protein</topology>
    </subcellularLocation>
</comment>
<dbReference type="KEGG" id="pfla:Pflav_071570"/>
<evidence type="ECO:0000256" key="3">
    <source>
        <dbReference type="ARBA" id="ARBA00022692"/>
    </source>
</evidence>
<dbReference type="AlphaFoldDB" id="A0A6F8Y3W6"/>
<evidence type="ECO:0000256" key="2">
    <source>
        <dbReference type="ARBA" id="ARBA00009190"/>
    </source>
</evidence>
<evidence type="ECO:0000313" key="7">
    <source>
        <dbReference type="EMBL" id="BCB80747.1"/>
    </source>
</evidence>
<accession>A0A6F8Y3W6</accession>
<protein>
    <recommendedName>
        <fullName evidence="6">GDT1 family protein</fullName>
    </recommendedName>
</protein>
<dbReference type="GO" id="GO:0046873">
    <property type="term" value="F:metal ion transmembrane transporter activity"/>
    <property type="evidence" value="ECO:0007669"/>
    <property type="project" value="InterPro"/>
</dbReference>
<keyword evidence="5 6" id="KW-0472">Membrane</keyword>
<keyword evidence="3 6" id="KW-0812">Transmembrane</keyword>
<reference evidence="7 8" key="1">
    <citation type="submission" date="2020-03" db="EMBL/GenBank/DDBJ databases">
        <title>Whole genome shotgun sequence of Phytohabitans flavus NBRC 107702.</title>
        <authorList>
            <person name="Komaki H."/>
            <person name="Tamura T."/>
        </authorList>
    </citation>
    <scope>NUCLEOTIDE SEQUENCE [LARGE SCALE GENOMIC DNA]</scope>
    <source>
        <strain evidence="7 8">NBRC 107702</strain>
    </source>
</reference>
<dbReference type="Proteomes" id="UP000502508">
    <property type="component" value="Chromosome"/>
</dbReference>
<reference evidence="7 8" key="2">
    <citation type="submission" date="2020-03" db="EMBL/GenBank/DDBJ databases">
        <authorList>
            <person name="Ichikawa N."/>
            <person name="Kimura A."/>
            <person name="Kitahashi Y."/>
            <person name="Uohara A."/>
        </authorList>
    </citation>
    <scope>NUCLEOTIDE SEQUENCE [LARGE SCALE GENOMIC DNA]</scope>
    <source>
        <strain evidence="7 8">NBRC 107702</strain>
    </source>
</reference>
<dbReference type="RefSeq" id="WP_197938802.1">
    <property type="nucleotide sequence ID" value="NZ_AP022870.1"/>
</dbReference>
<organism evidence="7 8">
    <name type="scientific">Phytohabitans flavus</name>
    <dbReference type="NCBI Taxonomy" id="1076124"/>
    <lineage>
        <taxon>Bacteria</taxon>
        <taxon>Bacillati</taxon>
        <taxon>Actinomycetota</taxon>
        <taxon>Actinomycetes</taxon>
        <taxon>Micromonosporales</taxon>
        <taxon>Micromonosporaceae</taxon>
    </lineage>
</organism>
<dbReference type="Pfam" id="PF01169">
    <property type="entry name" value="GDT1"/>
    <property type="match status" value="1"/>
</dbReference>
<evidence type="ECO:0000256" key="1">
    <source>
        <dbReference type="ARBA" id="ARBA00004141"/>
    </source>
</evidence>
<dbReference type="InterPro" id="IPR001727">
    <property type="entry name" value="GDT1-like"/>
</dbReference>
<dbReference type="EMBL" id="AP022870">
    <property type="protein sequence ID" value="BCB80747.1"/>
    <property type="molecule type" value="Genomic_DNA"/>
</dbReference>
<comment type="caution">
    <text evidence="6">Lacks conserved residue(s) required for the propagation of feature annotation.</text>
</comment>
<proteinExistence type="inferred from homology"/>
<sequence length="97" mass="9971">MTPSRSGLRAAGASFVVLFTAEWGDLSQLLTAGLVASGKPAIPVFFGSWAALAVVSGLAVLLGRWLLRRVRLSLVRYVAAGVCAVLCVITVIGAVTG</sequence>
<evidence type="ECO:0000256" key="6">
    <source>
        <dbReference type="RuleBase" id="RU365102"/>
    </source>
</evidence>
<comment type="similarity">
    <text evidence="2 6">Belongs to the GDT1 family.</text>
</comment>
<evidence type="ECO:0000313" key="8">
    <source>
        <dbReference type="Proteomes" id="UP000502508"/>
    </source>
</evidence>
<keyword evidence="4 6" id="KW-1133">Transmembrane helix</keyword>
<feature type="transmembrane region" description="Helical" evidence="6">
    <location>
        <begin position="42"/>
        <end position="62"/>
    </location>
</feature>
<gene>
    <name evidence="7" type="ORF">Pflav_071570</name>
</gene>
<feature type="transmembrane region" description="Helical" evidence="6">
    <location>
        <begin position="74"/>
        <end position="95"/>
    </location>
</feature>
<evidence type="ECO:0000256" key="5">
    <source>
        <dbReference type="ARBA" id="ARBA00023136"/>
    </source>
</evidence>
<keyword evidence="8" id="KW-1185">Reference proteome</keyword>
<dbReference type="GO" id="GO:0016020">
    <property type="term" value="C:membrane"/>
    <property type="evidence" value="ECO:0007669"/>
    <property type="project" value="UniProtKB-SubCell"/>
</dbReference>
<evidence type="ECO:0000256" key="4">
    <source>
        <dbReference type="ARBA" id="ARBA00022989"/>
    </source>
</evidence>